<sequence>MARAPYALQSVAGWEIGRGCLDQPRNAAGGGGEVGGGEVGGPVLIVTRRCCLLCCPVAFGSVGDWVVASQAKCCVELGLHLRGAPAVGDLLCSAVGFGERLRDSRRWVAQAGSVDGAYNIAIIHNMIAIKMGMKQQEEYDGDGAAAVSSTQKMVFAYYVTGHGFGHATRVAEVVRHLILAGHDVHVVTAAPEFVFTNEVVLECGAVQSDALIVDPLATLERYTEETVKPRASILAKEAEWLKFINADLVVSDVVSTVCRVAADVGIPSVCVANFSWDIIYLDYVMAAGPDSCSIVLQIAEDYSNCNFLIRLPGYCPMPTFRNVIDVPLVVRRLYKSTEEVREELGIADNVKLVILNFGGQPSELKLKDEFLPFGWLCLVCGASNTQDLPANFKKLPKNVYTPDIIAASNCVIGKLGYGSVSEALAYKCPFVFVHREYFNEEPFLRKMLEHYQGGIEMSRNDLLSGHWKPYLERTMSLKPCYEESINGGEVAAQILQEIALGKYHASVNHSEAKRLCDAAVPDDQRRKAIGQDDILIPEWYANAGKQLGC</sequence>
<keyword evidence="2" id="KW-1185">Reference proteome</keyword>
<dbReference type="Pfam" id="PF13528">
    <property type="entry name" value="Glyco_trans_1_3"/>
    <property type="match status" value="1"/>
</dbReference>
<evidence type="ECO:0000313" key="1">
    <source>
        <dbReference type="EMBL" id="RYR61542.1"/>
    </source>
</evidence>
<reference evidence="1 2" key="1">
    <citation type="submission" date="2019-01" db="EMBL/GenBank/DDBJ databases">
        <title>Sequencing of cultivated peanut Arachis hypogaea provides insights into genome evolution and oil improvement.</title>
        <authorList>
            <person name="Chen X."/>
        </authorList>
    </citation>
    <scope>NUCLEOTIDE SEQUENCE [LARGE SCALE GENOMIC DNA]</scope>
    <source>
        <strain evidence="2">cv. Fuhuasheng</strain>
        <tissue evidence="1">Leaves</tissue>
    </source>
</reference>
<gene>
    <name evidence="1" type="ORF">Ahy_A04g018719</name>
</gene>
<dbReference type="PANTHER" id="PTHR38134">
    <property type="entry name" value="SLR1395 PROTEIN"/>
    <property type="match status" value="1"/>
</dbReference>
<dbReference type="STRING" id="3818.A0A445DEG6"/>
<dbReference type="Gene3D" id="3.40.50.2000">
    <property type="entry name" value="Glycogen Phosphorylase B"/>
    <property type="match status" value="1"/>
</dbReference>
<dbReference type="SUPFAM" id="SSF53756">
    <property type="entry name" value="UDP-Glycosyltransferase/glycogen phosphorylase"/>
    <property type="match status" value="1"/>
</dbReference>
<dbReference type="Proteomes" id="UP000289738">
    <property type="component" value="Chromosome A04"/>
</dbReference>
<protein>
    <recommendedName>
        <fullName evidence="3">L-arabinokinase</fullName>
    </recommendedName>
</protein>
<comment type="caution">
    <text evidence="1">The sequence shown here is derived from an EMBL/GenBank/DDBJ whole genome shotgun (WGS) entry which is preliminary data.</text>
</comment>
<dbReference type="PANTHER" id="PTHR38134:SF2">
    <property type="entry name" value="GALACTOKINASE"/>
    <property type="match status" value="1"/>
</dbReference>
<proteinExistence type="predicted"/>
<organism evidence="1 2">
    <name type="scientific">Arachis hypogaea</name>
    <name type="common">Peanut</name>
    <dbReference type="NCBI Taxonomy" id="3818"/>
    <lineage>
        <taxon>Eukaryota</taxon>
        <taxon>Viridiplantae</taxon>
        <taxon>Streptophyta</taxon>
        <taxon>Embryophyta</taxon>
        <taxon>Tracheophyta</taxon>
        <taxon>Spermatophyta</taxon>
        <taxon>Magnoliopsida</taxon>
        <taxon>eudicotyledons</taxon>
        <taxon>Gunneridae</taxon>
        <taxon>Pentapetalae</taxon>
        <taxon>rosids</taxon>
        <taxon>fabids</taxon>
        <taxon>Fabales</taxon>
        <taxon>Fabaceae</taxon>
        <taxon>Papilionoideae</taxon>
        <taxon>50 kb inversion clade</taxon>
        <taxon>dalbergioids sensu lato</taxon>
        <taxon>Dalbergieae</taxon>
        <taxon>Pterocarpus clade</taxon>
        <taxon>Arachis</taxon>
    </lineage>
</organism>
<accession>A0A445DEG6</accession>
<name>A0A445DEG6_ARAHY</name>
<dbReference type="InterPro" id="IPR053205">
    <property type="entry name" value="GHMP_kinase_L-arabinokinase"/>
</dbReference>
<dbReference type="EMBL" id="SDMP01000004">
    <property type="protein sequence ID" value="RYR61542.1"/>
    <property type="molecule type" value="Genomic_DNA"/>
</dbReference>
<dbReference type="AlphaFoldDB" id="A0A445DEG6"/>
<evidence type="ECO:0008006" key="3">
    <source>
        <dbReference type="Google" id="ProtNLM"/>
    </source>
</evidence>
<evidence type="ECO:0000313" key="2">
    <source>
        <dbReference type="Proteomes" id="UP000289738"/>
    </source>
</evidence>